<evidence type="ECO:0000313" key="9">
    <source>
        <dbReference type="EMBL" id="BDB96380.1"/>
    </source>
</evidence>
<dbReference type="EMBL" id="AP025225">
    <property type="protein sequence ID" value="BDB96380.1"/>
    <property type="molecule type" value="Genomic_DNA"/>
</dbReference>
<comment type="similarity">
    <text evidence="1">Belongs to the RecJ family.</text>
</comment>
<evidence type="ECO:0000256" key="5">
    <source>
        <dbReference type="ARBA" id="ARBA00022839"/>
    </source>
</evidence>
<dbReference type="Gene3D" id="3.10.310.30">
    <property type="match status" value="1"/>
</dbReference>
<dbReference type="Gene3D" id="3.90.1640.30">
    <property type="match status" value="1"/>
</dbReference>
<feature type="domain" description="RecJ OB" evidence="8">
    <location>
        <begin position="483"/>
        <end position="592"/>
    </location>
</feature>
<evidence type="ECO:0000256" key="3">
    <source>
        <dbReference type="ARBA" id="ARBA00022722"/>
    </source>
</evidence>
<organism evidence="9 10">
    <name type="scientific">Candidatus Hydrogenosomobacter endosymbioticus</name>
    <dbReference type="NCBI Taxonomy" id="2558174"/>
    <lineage>
        <taxon>Bacteria</taxon>
        <taxon>Pseudomonadati</taxon>
        <taxon>Pseudomonadota</taxon>
        <taxon>Alphaproteobacteria</taxon>
        <taxon>Holosporales</taxon>
        <taxon>Holosporaceae</taxon>
        <taxon>Candidatus Hydrogenosomobacter</taxon>
    </lineage>
</organism>
<name>A0ABM7VA67_9PROT</name>
<feature type="domain" description="DHHA1" evidence="7">
    <location>
        <begin position="375"/>
        <end position="468"/>
    </location>
</feature>
<dbReference type="InterPro" id="IPR041122">
    <property type="entry name" value="RecJ_OB"/>
</dbReference>
<dbReference type="InterPro" id="IPR051673">
    <property type="entry name" value="SSDNA_exonuclease_RecJ"/>
</dbReference>
<dbReference type="Pfam" id="PF01368">
    <property type="entry name" value="DHH"/>
    <property type="match status" value="1"/>
</dbReference>
<gene>
    <name evidence="9" type="ORF">HYD_5130</name>
</gene>
<dbReference type="InterPro" id="IPR003156">
    <property type="entry name" value="DHHA1_dom"/>
</dbReference>
<keyword evidence="10" id="KW-1185">Reference proteome</keyword>
<keyword evidence="4" id="KW-0378">Hydrolase</keyword>
<evidence type="ECO:0000256" key="1">
    <source>
        <dbReference type="ARBA" id="ARBA00005915"/>
    </source>
</evidence>
<dbReference type="Proteomes" id="UP001320209">
    <property type="component" value="Chromosome"/>
</dbReference>
<dbReference type="SUPFAM" id="SSF64182">
    <property type="entry name" value="DHH phosphoesterases"/>
    <property type="match status" value="1"/>
</dbReference>
<sequence length="594" mass="66173">MCICDCDVFNYDKICSALSKSGKRWVFEDVNERDILHLKQKFNVSDLSASIALRRSSSVQECEEMFFPTIKELLPDPSVLPDSEHAFEFVYNALLDKRKMAVWGDYDVDGACSAALLIKYFSSIGIGMTPYIPDRFQEGYGPNQHGLQQLKNDGVSVVFVVDCGTTAFDPLEWAKSNGIDVIIIDHHRVGSSHPKCEAFINPKRMDCECSDSIKNLCAGGLVFLFLVGLNRYLRNSSYFEDIDEPNMMLLMDIVALSTVCDMVLIKGLNRAMVKQGLKVMRCRKNPGISALFDIARVKESPTFSHLGYALGPRINAGGRIGDSSLGVKLLSSKDYIEAMRFARQLNDLNQERQRIEKYVEQQASIQAIEQKDRPFIFAVGEGWHEGVMGIVAGRLKDAFYKPSLAITIIGDSAKGSARSIPGLDIGQLIHEAYEQRILSNGGGHFMAGGFRLEKKNLKSFETFAEQFFFTNRPTDTIPLINLDGAISLQTLRSGEFLQSIEIMEPFGVGYPIPKFLISDVRFEDVIQIGGGHFNVKIVQLDDKKHSAVCFRAVGNSIGEWLLNNKSELASCVVSVYVDKKMGLSKAHLVLEDVM</sequence>
<evidence type="ECO:0000256" key="2">
    <source>
        <dbReference type="ARBA" id="ARBA00019841"/>
    </source>
</evidence>
<reference evidence="9" key="1">
    <citation type="submission" date="2021-10" db="EMBL/GenBank/DDBJ databases">
        <title>Genome Sequence of The Candidatus Hydrogeosomobacter endosymbioticus, an Intracellular Bacterial Symbiont of the Anaerobic Ciliate GW7.</title>
        <authorList>
            <person name="Shiohama Y."/>
            <person name="Shinzato N."/>
        </authorList>
    </citation>
    <scope>NUCLEOTIDE SEQUENCE [LARGE SCALE GENOMIC DNA]</scope>
    <source>
        <strain evidence="9">200920</strain>
    </source>
</reference>
<dbReference type="Pfam" id="PF02272">
    <property type="entry name" value="DHHA1"/>
    <property type="match status" value="1"/>
</dbReference>
<dbReference type="PANTHER" id="PTHR30255:SF2">
    <property type="entry name" value="SINGLE-STRANDED-DNA-SPECIFIC EXONUCLEASE RECJ"/>
    <property type="match status" value="1"/>
</dbReference>
<keyword evidence="5 9" id="KW-0269">Exonuclease</keyword>
<dbReference type="InterPro" id="IPR004610">
    <property type="entry name" value="RecJ"/>
</dbReference>
<evidence type="ECO:0000259" key="8">
    <source>
        <dbReference type="Pfam" id="PF17768"/>
    </source>
</evidence>
<dbReference type="Pfam" id="PF17768">
    <property type="entry name" value="RecJ_OB"/>
    <property type="match status" value="1"/>
</dbReference>
<keyword evidence="3" id="KW-0540">Nuclease</keyword>
<accession>A0ABM7VA67</accession>
<proteinExistence type="inferred from homology"/>
<protein>
    <recommendedName>
        <fullName evidence="2">Single-stranded-DNA-specific exonuclease RecJ</fullName>
    </recommendedName>
</protein>
<evidence type="ECO:0000313" key="10">
    <source>
        <dbReference type="Proteomes" id="UP001320209"/>
    </source>
</evidence>
<feature type="domain" description="DDH" evidence="6">
    <location>
        <begin position="99"/>
        <end position="233"/>
    </location>
</feature>
<evidence type="ECO:0000259" key="7">
    <source>
        <dbReference type="Pfam" id="PF02272"/>
    </source>
</evidence>
<dbReference type="InterPro" id="IPR001667">
    <property type="entry name" value="DDH_dom"/>
</dbReference>
<dbReference type="NCBIfam" id="TIGR00644">
    <property type="entry name" value="recJ"/>
    <property type="match status" value="1"/>
</dbReference>
<evidence type="ECO:0000259" key="6">
    <source>
        <dbReference type="Pfam" id="PF01368"/>
    </source>
</evidence>
<dbReference type="PANTHER" id="PTHR30255">
    <property type="entry name" value="SINGLE-STRANDED-DNA-SPECIFIC EXONUCLEASE RECJ"/>
    <property type="match status" value="1"/>
</dbReference>
<evidence type="ECO:0000256" key="4">
    <source>
        <dbReference type="ARBA" id="ARBA00022801"/>
    </source>
</evidence>
<dbReference type="GO" id="GO:0004527">
    <property type="term" value="F:exonuclease activity"/>
    <property type="evidence" value="ECO:0007669"/>
    <property type="project" value="UniProtKB-KW"/>
</dbReference>
<dbReference type="InterPro" id="IPR038763">
    <property type="entry name" value="DHH_sf"/>
</dbReference>